<name>A0A0C9SXJ4_PLICR</name>
<evidence type="ECO:0000313" key="2">
    <source>
        <dbReference type="EMBL" id="KII84430.1"/>
    </source>
</evidence>
<sequence length="222" mass="24863">MAATTPQTAIPLKAPIEDVVISHMTYEDLSDAARLQADTFRSFPRVFFHADPDDVPVDERTRQTALRYKRYLDDDGKVVGMALWQKPGTLFVEPARSDEEMTEDERQSFLGTNLPAWRSFHADLGAKRVEVLGDEPYWYLYMLGIHPTYQGKGIGSKLLNWGIAMAEASEPKLAMYLEASPNGQKLYARRGFEVVTSTELLGGKVTLPGMKRRAGYVAESQA</sequence>
<organism evidence="2 3">
    <name type="scientific">Plicaturopsis crispa FD-325 SS-3</name>
    <dbReference type="NCBI Taxonomy" id="944288"/>
    <lineage>
        <taxon>Eukaryota</taxon>
        <taxon>Fungi</taxon>
        <taxon>Dikarya</taxon>
        <taxon>Basidiomycota</taxon>
        <taxon>Agaricomycotina</taxon>
        <taxon>Agaricomycetes</taxon>
        <taxon>Agaricomycetidae</taxon>
        <taxon>Amylocorticiales</taxon>
        <taxon>Amylocorticiaceae</taxon>
        <taxon>Plicatura</taxon>
        <taxon>Plicaturopsis crispa</taxon>
    </lineage>
</organism>
<dbReference type="SUPFAM" id="SSF55729">
    <property type="entry name" value="Acyl-CoA N-acyltransferases (Nat)"/>
    <property type="match status" value="1"/>
</dbReference>
<dbReference type="Pfam" id="PF13508">
    <property type="entry name" value="Acetyltransf_7"/>
    <property type="match status" value="1"/>
</dbReference>
<dbReference type="PANTHER" id="PTHR42791">
    <property type="entry name" value="GNAT FAMILY ACETYLTRANSFERASE"/>
    <property type="match status" value="1"/>
</dbReference>
<dbReference type="GO" id="GO:0016747">
    <property type="term" value="F:acyltransferase activity, transferring groups other than amino-acyl groups"/>
    <property type="evidence" value="ECO:0007669"/>
    <property type="project" value="InterPro"/>
</dbReference>
<proteinExistence type="predicted"/>
<dbReference type="OrthoDB" id="410198at2759"/>
<dbReference type="InterPro" id="IPR016181">
    <property type="entry name" value="Acyl_CoA_acyltransferase"/>
</dbReference>
<dbReference type="EMBL" id="KN832571">
    <property type="protein sequence ID" value="KII84430.1"/>
    <property type="molecule type" value="Genomic_DNA"/>
</dbReference>
<dbReference type="AlphaFoldDB" id="A0A0C9SXJ4"/>
<dbReference type="HOGENOM" id="CLU_060131_7_2_1"/>
<keyword evidence="3" id="KW-1185">Reference proteome</keyword>
<dbReference type="CDD" id="cd04301">
    <property type="entry name" value="NAT_SF"/>
    <property type="match status" value="1"/>
</dbReference>
<reference evidence="2 3" key="1">
    <citation type="submission" date="2014-06" db="EMBL/GenBank/DDBJ databases">
        <title>Evolutionary Origins and Diversification of the Mycorrhizal Mutualists.</title>
        <authorList>
            <consortium name="DOE Joint Genome Institute"/>
            <consortium name="Mycorrhizal Genomics Consortium"/>
            <person name="Kohler A."/>
            <person name="Kuo A."/>
            <person name="Nagy L.G."/>
            <person name="Floudas D."/>
            <person name="Copeland A."/>
            <person name="Barry K.W."/>
            <person name="Cichocki N."/>
            <person name="Veneault-Fourrey C."/>
            <person name="LaButti K."/>
            <person name="Lindquist E.A."/>
            <person name="Lipzen A."/>
            <person name="Lundell T."/>
            <person name="Morin E."/>
            <person name="Murat C."/>
            <person name="Riley R."/>
            <person name="Ohm R."/>
            <person name="Sun H."/>
            <person name="Tunlid A."/>
            <person name="Henrissat B."/>
            <person name="Grigoriev I.V."/>
            <person name="Hibbett D.S."/>
            <person name="Martin F."/>
        </authorList>
    </citation>
    <scope>NUCLEOTIDE SEQUENCE [LARGE SCALE GENOMIC DNA]</scope>
    <source>
        <strain evidence="2 3">FD-325 SS-3</strain>
    </source>
</reference>
<gene>
    <name evidence="2" type="ORF">PLICRDRAFT_365317</name>
</gene>
<dbReference type="PROSITE" id="PS51186">
    <property type="entry name" value="GNAT"/>
    <property type="match status" value="1"/>
</dbReference>
<protein>
    <recommendedName>
        <fullName evidence="1">N-acetyltransferase domain-containing protein</fullName>
    </recommendedName>
</protein>
<dbReference type="Gene3D" id="3.40.630.30">
    <property type="match status" value="1"/>
</dbReference>
<dbReference type="InterPro" id="IPR052523">
    <property type="entry name" value="Trichothecene_AcTrans"/>
</dbReference>
<accession>A0A0C9SXJ4</accession>
<dbReference type="InterPro" id="IPR000182">
    <property type="entry name" value="GNAT_dom"/>
</dbReference>
<evidence type="ECO:0000259" key="1">
    <source>
        <dbReference type="PROSITE" id="PS51186"/>
    </source>
</evidence>
<feature type="domain" description="N-acetyltransferase" evidence="1">
    <location>
        <begin position="19"/>
        <end position="214"/>
    </location>
</feature>
<evidence type="ECO:0000313" key="3">
    <source>
        <dbReference type="Proteomes" id="UP000053263"/>
    </source>
</evidence>
<dbReference type="PANTHER" id="PTHR42791:SF2">
    <property type="entry name" value="N-ACETYLTRANSFERASE DOMAIN-CONTAINING PROTEIN"/>
    <property type="match status" value="1"/>
</dbReference>
<dbReference type="Proteomes" id="UP000053263">
    <property type="component" value="Unassembled WGS sequence"/>
</dbReference>